<accession>A0A2K1KDZ2</accession>
<dbReference type="InParanoid" id="A0A2K1KDZ2"/>
<reference evidence="1 3" key="1">
    <citation type="journal article" date="2008" name="Science">
        <title>The Physcomitrella genome reveals evolutionary insights into the conquest of land by plants.</title>
        <authorList>
            <person name="Rensing S."/>
            <person name="Lang D."/>
            <person name="Zimmer A."/>
            <person name="Terry A."/>
            <person name="Salamov A."/>
            <person name="Shapiro H."/>
            <person name="Nishiyama T."/>
            <person name="Perroud P.-F."/>
            <person name="Lindquist E."/>
            <person name="Kamisugi Y."/>
            <person name="Tanahashi T."/>
            <person name="Sakakibara K."/>
            <person name="Fujita T."/>
            <person name="Oishi K."/>
            <person name="Shin-I T."/>
            <person name="Kuroki Y."/>
            <person name="Toyoda A."/>
            <person name="Suzuki Y."/>
            <person name="Hashimoto A."/>
            <person name="Yamaguchi K."/>
            <person name="Sugano A."/>
            <person name="Kohara Y."/>
            <person name="Fujiyama A."/>
            <person name="Anterola A."/>
            <person name="Aoki S."/>
            <person name="Ashton N."/>
            <person name="Barbazuk W.B."/>
            <person name="Barker E."/>
            <person name="Bennetzen J."/>
            <person name="Bezanilla M."/>
            <person name="Blankenship R."/>
            <person name="Cho S.H."/>
            <person name="Dutcher S."/>
            <person name="Estelle M."/>
            <person name="Fawcett J.A."/>
            <person name="Gundlach H."/>
            <person name="Hanada K."/>
            <person name="Heyl A."/>
            <person name="Hicks K.A."/>
            <person name="Hugh J."/>
            <person name="Lohr M."/>
            <person name="Mayer K."/>
            <person name="Melkozernov A."/>
            <person name="Murata T."/>
            <person name="Nelson D."/>
            <person name="Pils B."/>
            <person name="Prigge M."/>
            <person name="Reiss B."/>
            <person name="Renner T."/>
            <person name="Rombauts S."/>
            <person name="Rushton P."/>
            <person name="Sanderfoot A."/>
            <person name="Schween G."/>
            <person name="Shiu S.-H."/>
            <person name="Stueber K."/>
            <person name="Theodoulou F.L."/>
            <person name="Tu H."/>
            <person name="Van de Peer Y."/>
            <person name="Verrier P.J."/>
            <person name="Waters E."/>
            <person name="Wood A."/>
            <person name="Yang L."/>
            <person name="Cove D."/>
            <person name="Cuming A."/>
            <person name="Hasebe M."/>
            <person name="Lucas S."/>
            <person name="Mishler D.B."/>
            <person name="Reski R."/>
            <person name="Grigoriev I."/>
            <person name="Quatrano R.S."/>
            <person name="Boore J.L."/>
        </authorList>
    </citation>
    <scope>NUCLEOTIDE SEQUENCE [LARGE SCALE GENOMIC DNA]</scope>
    <source>
        <strain evidence="2 3">cv. Gransden 2004</strain>
    </source>
</reference>
<protein>
    <recommendedName>
        <fullName evidence="4">Retrovirus-related Pol polyprotein from transposon TNT 1-94</fullName>
    </recommendedName>
</protein>
<evidence type="ECO:0000313" key="1">
    <source>
        <dbReference type="EMBL" id="PNR52002.1"/>
    </source>
</evidence>
<dbReference type="STRING" id="3218.A0A2K1KDZ2"/>
<name>A0A2K1KDZ2_PHYPA</name>
<dbReference type="EMBL" id="ABEU02000006">
    <property type="protein sequence ID" value="PNR52002.1"/>
    <property type="molecule type" value="Genomic_DNA"/>
</dbReference>
<evidence type="ECO:0000313" key="2">
    <source>
        <dbReference type="EnsemblPlants" id="PAC:32977717.CDS.1"/>
    </source>
</evidence>
<dbReference type="EnsemblPlants" id="Pp3c6_1560V3.1">
    <property type="protein sequence ID" value="PAC:32977717.CDS.1"/>
    <property type="gene ID" value="Pp3c6_1560"/>
</dbReference>
<dbReference type="AlphaFoldDB" id="A0A2K1KDZ2"/>
<sequence>MILCFKKINKKLQGFIDIDLSGDFDNCRSTKGFIFTMSSSTMSWMSKLQRRVVLSATKEEHMAISEVGKKII</sequence>
<dbReference type="Gramene" id="Pp3c6_1560V3.1">
    <property type="protein sequence ID" value="PAC:32977717.CDS.1"/>
    <property type="gene ID" value="Pp3c6_1560"/>
</dbReference>
<proteinExistence type="predicted"/>
<reference evidence="2" key="3">
    <citation type="submission" date="2020-12" db="UniProtKB">
        <authorList>
            <consortium name="EnsemblPlants"/>
        </authorList>
    </citation>
    <scope>IDENTIFICATION</scope>
</reference>
<evidence type="ECO:0000313" key="3">
    <source>
        <dbReference type="Proteomes" id="UP000006727"/>
    </source>
</evidence>
<organism evidence="1">
    <name type="scientific">Physcomitrium patens</name>
    <name type="common">Spreading-leaved earth moss</name>
    <name type="synonym">Physcomitrella patens</name>
    <dbReference type="NCBI Taxonomy" id="3218"/>
    <lineage>
        <taxon>Eukaryota</taxon>
        <taxon>Viridiplantae</taxon>
        <taxon>Streptophyta</taxon>
        <taxon>Embryophyta</taxon>
        <taxon>Bryophyta</taxon>
        <taxon>Bryophytina</taxon>
        <taxon>Bryopsida</taxon>
        <taxon>Funariidae</taxon>
        <taxon>Funariales</taxon>
        <taxon>Funariaceae</taxon>
        <taxon>Physcomitrium</taxon>
    </lineage>
</organism>
<reference evidence="1 3" key="2">
    <citation type="journal article" date="2018" name="Plant J.">
        <title>The Physcomitrella patens chromosome-scale assembly reveals moss genome structure and evolution.</title>
        <authorList>
            <person name="Lang D."/>
            <person name="Ullrich K.K."/>
            <person name="Murat F."/>
            <person name="Fuchs J."/>
            <person name="Jenkins J."/>
            <person name="Haas F.B."/>
            <person name="Piednoel M."/>
            <person name="Gundlach H."/>
            <person name="Van Bel M."/>
            <person name="Meyberg R."/>
            <person name="Vives C."/>
            <person name="Morata J."/>
            <person name="Symeonidi A."/>
            <person name="Hiss M."/>
            <person name="Muchero W."/>
            <person name="Kamisugi Y."/>
            <person name="Saleh O."/>
            <person name="Blanc G."/>
            <person name="Decker E.L."/>
            <person name="van Gessel N."/>
            <person name="Grimwood J."/>
            <person name="Hayes R.D."/>
            <person name="Graham S.W."/>
            <person name="Gunter L.E."/>
            <person name="McDaniel S.F."/>
            <person name="Hoernstein S.N.W."/>
            <person name="Larsson A."/>
            <person name="Li F.W."/>
            <person name="Perroud P.F."/>
            <person name="Phillips J."/>
            <person name="Ranjan P."/>
            <person name="Rokshar D.S."/>
            <person name="Rothfels C.J."/>
            <person name="Schneider L."/>
            <person name="Shu S."/>
            <person name="Stevenson D.W."/>
            <person name="Thummler F."/>
            <person name="Tillich M."/>
            <person name="Villarreal Aguilar J.C."/>
            <person name="Widiez T."/>
            <person name="Wong G.K."/>
            <person name="Wymore A."/>
            <person name="Zhang Y."/>
            <person name="Zimmer A.D."/>
            <person name="Quatrano R.S."/>
            <person name="Mayer K.F.X."/>
            <person name="Goodstein D."/>
            <person name="Casacuberta J.M."/>
            <person name="Vandepoele K."/>
            <person name="Reski R."/>
            <person name="Cuming A.C."/>
            <person name="Tuskan G.A."/>
            <person name="Maumus F."/>
            <person name="Salse J."/>
            <person name="Schmutz J."/>
            <person name="Rensing S.A."/>
        </authorList>
    </citation>
    <scope>NUCLEOTIDE SEQUENCE [LARGE SCALE GENOMIC DNA]</scope>
    <source>
        <strain evidence="2 3">cv. Gransden 2004</strain>
    </source>
</reference>
<gene>
    <name evidence="1" type="ORF">PHYPA_008376</name>
</gene>
<dbReference type="Proteomes" id="UP000006727">
    <property type="component" value="Chromosome 6"/>
</dbReference>
<evidence type="ECO:0008006" key="4">
    <source>
        <dbReference type="Google" id="ProtNLM"/>
    </source>
</evidence>
<keyword evidence="3" id="KW-1185">Reference proteome</keyword>